<dbReference type="GO" id="GO:0018169">
    <property type="term" value="F:ribosomal S6-glutamic acid ligase activity"/>
    <property type="evidence" value="ECO:0007669"/>
    <property type="project" value="TreeGrafter"/>
</dbReference>
<proteinExistence type="predicted"/>
<dbReference type="GO" id="GO:0009432">
    <property type="term" value="P:SOS response"/>
    <property type="evidence" value="ECO:0007669"/>
    <property type="project" value="TreeGrafter"/>
</dbReference>
<reference evidence="3 4" key="1">
    <citation type="submission" date="2016-10" db="EMBL/GenBank/DDBJ databases">
        <authorList>
            <person name="de Groot N.N."/>
        </authorList>
    </citation>
    <scope>NUCLEOTIDE SEQUENCE [LARGE SCALE GENOMIC DNA]</scope>
    <source>
        <strain evidence="3 4">ATCC 35958</strain>
    </source>
</reference>
<dbReference type="RefSeq" id="WP_091455552.1">
    <property type="nucleotide sequence ID" value="NZ_FOGD01000003.1"/>
</dbReference>
<dbReference type="GO" id="GO:0046872">
    <property type="term" value="F:metal ion binding"/>
    <property type="evidence" value="ECO:0007669"/>
    <property type="project" value="InterPro"/>
</dbReference>
<dbReference type="GO" id="GO:0005524">
    <property type="term" value="F:ATP binding"/>
    <property type="evidence" value="ECO:0007669"/>
    <property type="project" value="UniProtKB-UniRule"/>
</dbReference>
<dbReference type="InterPro" id="IPR011810">
    <property type="entry name" value="Cya_phycin_syn"/>
</dbReference>
<accession>A0A1H9KQZ0</accession>
<dbReference type="Pfam" id="PF18921">
    <property type="entry name" value="Cyanophycin_syn"/>
    <property type="match status" value="1"/>
</dbReference>
<gene>
    <name evidence="3" type="ORF">SAMN02982919_01629</name>
</gene>
<dbReference type="SUPFAM" id="SSF56059">
    <property type="entry name" value="Glutathione synthetase ATP-binding domain-like"/>
    <property type="match status" value="1"/>
</dbReference>
<dbReference type="SUPFAM" id="SSF53623">
    <property type="entry name" value="MurD-like peptide ligases, catalytic domain"/>
    <property type="match status" value="1"/>
</dbReference>
<keyword evidence="4" id="KW-1185">Reference proteome</keyword>
<keyword evidence="1" id="KW-0547">Nucleotide-binding</keyword>
<name>A0A1H9KQZ0_9BURK</name>
<dbReference type="EMBL" id="FOGD01000003">
    <property type="protein sequence ID" value="SER01325.1"/>
    <property type="molecule type" value="Genomic_DNA"/>
</dbReference>
<dbReference type="OrthoDB" id="9803907at2"/>
<dbReference type="InterPro" id="IPR036565">
    <property type="entry name" value="Mur-like_cat_sf"/>
</dbReference>
<keyword evidence="1" id="KW-0067">ATP-binding</keyword>
<dbReference type="PANTHER" id="PTHR21621">
    <property type="entry name" value="RIBOSOMAL PROTEIN S6 MODIFICATION PROTEIN"/>
    <property type="match status" value="1"/>
</dbReference>
<protein>
    <submittedName>
        <fullName evidence="3">Cyanophycin synthetase</fullName>
    </submittedName>
</protein>
<dbReference type="Pfam" id="PF13549">
    <property type="entry name" value="ATP-grasp_5"/>
    <property type="match status" value="1"/>
</dbReference>
<dbReference type="STRING" id="180197.SAMN02982919_01629"/>
<evidence type="ECO:0000259" key="2">
    <source>
        <dbReference type="PROSITE" id="PS50975"/>
    </source>
</evidence>
<evidence type="ECO:0000313" key="3">
    <source>
        <dbReference type="EMBL" id="SER01325.1"/>
    </source>
</evidence>
<evidence type="ECO:0000256" key="1">
    <source>
        <dbReference type="PROSITE-ProRule" id="PRU00409"/>
    </source>
</evidence>
<dbReference type="InterPro" id="IPR013815">
    <property type="entry name" value="ATP_grasp_subdomain_1"/>
</dbReference>
<organism evidence="3 4">
    <name type="scientific">Giesbergeria anulus</name>
    <dbReference type="NCBI Taxonomy" id="180197"/>
    <lineage>
        <taxon>Bacteria</taxon>
        <taxon>Pseudomonadati</taxon>
        <taxon>Pseudomonadota</taxon>
        <taxon>Betaproteobacteria</taxon>
        <taxon>Burkholderiales</taxon>
        <taxon>Comamonadaceae</taxon>
        <taxon>Giesbergeria</taxon>
    </lineage>
</organism>
<dbReference type="NCBIfam" id="TIGR02068">
    <property type="entry name" value="cya_phycin_syn"/>
    <property type="match status" value="1"/>
</dbReference>
<dbReference type="NCBIfam" id="NF010623">
    <property type="entry name" value="PRK14016.1"/>
    <property type="match status" value="1"/>
</dbReference>
<dbReference type="GO" id="GO:0005737">
    <property type="term" value="C:cytoplasm"/>
    <property type="evidence" value="ECO:0007669"/>
    <property type="project" value="TreeGrafter"/>
</dbReference>
<dbReference type="AlphaFoldDB" id="A0A1H9KQZ0"/>
<dbReference type="Gene3D" id="3.30.470.20">
    <property type="entry name" value="ATP-grasp fold, B domain"/>
    <property type="match status" value="1"/>
</dbReference>
<dbReference type="Gene3D" id="3.40.1190.10">
    <property type="entry name" value="Mur-like, catalytic domain"/>
    <property type="match status" value="1"/>
</dbReference>
<dbReference type="PANTHER" id="PTHR21621:SF0">
    <property type="entry name" value="BETA-CITRYLGLUTAMATE SYNTHASE B-RELATED"/>
    <property type="match status" value="1"/>
</dbReference>
<dbReference type="InterPro" id="IPR011761">
    <property type="entry name" value="ATP-grasp"/>
</dbReference>
<dbReference type="Gene3D" id="3.30.1490.20">
    <property type="entry name" value="ATP-grasp fold, A domain"/>
    <property type="match status" value="1"/>
</dbReference>
<evidence type="ECO:0000313" key="4">
    <source>
        <dbReference type="Proteomes" id="UP000199766"/>
    </source>
</evidence>
<dbReference type="PROSITE" id="PS50975">
    <property type="entry name" value="ATP_GRASP"/>
    <property type="match status" value="1"/>
</dbReference>
<dbReference type="Proteomes" id="UP000199766">
    <property type="component" value="Unassembled WGS sequence"/>
</dbReference>
<feature type="domain" description="ATP-grasp" evidence="2">
    <location>
        <begin position="225"/>
        <end position="480"/>
    </location>
</feature>
<dbReference type="InterPro" id="IPR044019">
    <property type="entry name" value="Cyanophycin_syn_N"/>
</dbReference>
<sequence length="741" mass="79492">MPTFNDIQLLRINYLRGPNIWTYRPVLEVWLDLGALEDYPSNLLPGFNERLTAWLPALIEHHCGVGERGGFLQRLQEGTWCGHVLEHIVIELLNLAGMPTGFGQTRSTSQHGVYRMVFRAREEQVARVALEQGHRLIMAAINDQPFDVQAAVALVRTEVDDRYLGPSTGCIVTAAGDRGIPHIRLNDGNLVQLGYGASQRRIWTAESEYTSAIAEGIASDKDLTKSLLKACGVPIPEGQIVNSPAEAWEAAQDIGLPVVVKPSDGNHGRGVTLDLRKQQDIEAAYHVAYPEGSDVMVERYIPGDEHRLLVVGGKLVAAARGEVVGITGNGRNTVRELIDSQLNSDPRRGHEEEYPLEIIDIATDAKVQLELKRQDLDANAIPAAGQQVVVQRNGNVAVDCTDEVHPEVAYIAQLAAKVVGLDIAGIDMVAQDISKPLHSQGGAIVEVNAGPGLLMHLKPAVGAPRPVGQAIAEHLFPAEEGEDTPAPGRIPVVGVAGRRGTATIARLVAWLLHLGGHFTGLACREGMFMNERCVDTRDSAHWAGAHRLLVSQMVQAAVIENDARIILQDGLAYDRCTVGVVTDMDGFETLAEFDIQEQAQMTKVLRTQVDVVLEQGAAVLNAAEPQVAELAPLCDGDVILYAADANLPAIIAHRTENQGRAVLLLDGKVVLATGSSEKSIGTLERLTAGRESLAADVPTLLAAVAAAWALDIAPDLIAAGIKTFEPATPTANATRAPVLPL</sequence>